<dbReference type="NCBIfam" id="NF038178">
    <property type="entry name" value="AlgP_Nterm"/>
    <property type="match status" value="1"/>
</dbReference>
<dbReference type="OrthoDB" id="7033769at2"/>
<evidence type="ECO:0000256" key="2">
    <source>
        <dbReference type="SAM" id="MobiDB-lite"/>
    </source>
</evidence>
<name>A0A2N8SWM8_STUST</name>
<dbReference type="RefSeq" id="WP_021207123.1">
    <property type="nucleotide sequence ID" value="NZ_JAMOIG010000001.1"/>
</dbReference>
<feature type="coiled-coil region" evidence="1">
    <location>
        <begin position="27"/>
        <end position="61"/>
    </location>
</feature>
<gene>
    <name evidence="3" type="ORF">CXL00_08235</name>
</gene>
<proteinExistence type="predicted"/>
<feature type="compositionally biased region" description="Low complexity" evidence="2">
    <location>
        <begin position="209"/>
        <end position="237"/>
    </location>
</feature>
<reference evidence="3 4" key="1">
    <citation type="submission" date="2018-01" db="EMBL/GenBank/DDBJ databases">
        <title>Denitrification phenotypes of diverse strains of Pseudomonas stutzeri.</title>
        <authorList>
            <person name="Milligan D.A."/>
            <person name="Bergaust L."/>
            <person name="Bakken L.R."/>
            <person name="Frostegard A."/>
        </authorList>
    </citation>
    <scope>NUCLEOTIDE SEQUENCE [LARGE SCALE GENOMIC DNA]</scope>
    <source>
        <strain evidence="3 4">28a3</strain>
    </source>
</reference>
<dbReference type="EMBL" id="POUW01000002">
    <property type="protein sequence ID" value="PNG06892.1"/>
    <property type="molecule type" value="Genomic_DNA"/>
</dbReference>
<keyword evidence="1" id="KW-0175">Coiled coil</keyword>
<dbReference type="InterPro" id="IPR047725">
    <property type="entry name" value="AlgP_N"/>
</dbReference>
<protein>
    <submittedName>
        <fullName evidence="3">Transcriptional regulator</fullName>
    </submittedName>
</protein>
<feature type="region of interest" description="Disordered" evidence="2">
    <location>
        <begin position="128"/>
        <end position="248"/>
    </location>
</feature>
<accession>A0A2N8SWM8</accession>
<dbReference type="AlphaFoldDB" id="A0A2N8SWM8"/>
<sequence length="248" mass="25336">MPAKKNSVTTPLHLLQQLSQSLVSHLEKACNEALKDAEMTLAKLEKQRGRTQEKIIKARAKLDDAGSAGKSKVQTKARAKLAELDDMLAVLQARQSDTLSYLAELKRDAEQSLKLAQGITQVENAAAQALAARGKPAAGAANRRKPASSTASASASKPAVSKAASGSRPAASRAKPAAKSDASVTQDKAGEAKAPVGKTPSTARRRPARTTAKAAATAAPAPAAKPAVAKKPAASKGKAADQASPVAG</sequence>
<evidence type="ECO:0000256" key="1">
    <source>
        <dbReference type="SAM" id="Coils"/>
    </source>
</evidence>
<comment type="caution">
    <text evidence="3">The sequence shown here is derived from an EMBL/GenBank/DDBJ whole genome shotgun (WGS) entry which is preliminary data.</text>
</comment>
<organism evidence="3 4">
    <name type="scientific">Stutzerimonas stutzeri</name>
    <name type="common">Pseudomonas stutzeri</name>
    <dbReference type="NCBI Taxonomy" id="316"/>
    <lineage>
        <taxon>Bacteria</taxon>
        <taxon>Pseudomonadati</taxon>
        <taxon>Pseudomonadota</taxon>
        <taxon>Gammaproteobacteria</taxon>
        <taxon>Pseudomonadales</taxon>
        <taxon>Pseudomonadaceae</taxon>
        <taxon>Stutzerimonas</taxon>
    </lineage>
</organism>
<evidence type="ECO:0000313" key="4">
    <source>
        <dbReference type="Proteomes" id="UP000235897"/>
    </source>
</evidence>
<evidence type="ECO:0000313" key="3">
    <source>
        <dbReference type="EMBL" id="PNG06892.1"/>
    </source>
</evidence>
<feature type="compositionally biased region" description="Low complexity" evidence="2">
    <location>
        <begin position="128"/>
        <end position="183"/>
    </location>
</feature>
<dbReference type="Proteomes" id="UP000235897">
    <property type="component" value="Unassembled WGS sequence"/>
</dbReference>